<evidence type="ECO:0000313" key="14">
    <source>
        <dbReference type="Ensembl" id="ENSCMIP00000027703.1"/>
    </source>
</evidence>
<accession>A0A4W3IME3</accession>
<dbReference type="GO" id="GO:0000139">
    <property type="term" value="C:Golgi membrane"/>
    <property type="evidence" value="ECO:0007669"/>
    <property type="project" value="UniProtKB-SubCell"/>
</dbReference>
<dbReference type="Pfam" id="PF08172">
    <property type="entry name" value="CASP_C"/>
    <property type="match status" value="1"/>
</dbReference>
<evidence type="ECO:0000256" key="10">
    <source>
        <dbReference type="SAM" id="Coils"/>
    </source>
</evidence>
<feature type="domain" description="Cux N-terminal" evidence="13">
    <location>
        <begin position="24"/>
        <end position="116"/>
    </location>
</feature>
<feature type="coiled-coil region" evidence="10">
    <location>
        <begin position="204"/>
        <end position="312"/>
    </location>
</feature>
<dbReference type="Proteomes" id="UP000314986">
    <property type="component" value="Unassembled WGS sequence"/>
</dbReference>
<keyword evidence="8 10" id="KW-0175">Coiled coil</keyword>
<evidence type="ECO:0000256" key="5">
    <source>
        <dbReference type="ARBA" id="ARBA00022692"/>
    </source>
</evidence>
<keyword evidence="4" id="KW-0813">Transport</keyword>
<keyword evidence="6 11" id="KW-1133">Transmembrane helix</keyword>
<dbReference type="GO" id="GO:0006891">
    <property type="term" value="P:intra-Golgi vesicle-mediated transport"/>
    <property type="evidence" value="ECO:0007669"/>
    <property type="project" value="InterPro"/>
</dbReference>
<evidence type="ECO:0000256" key="9">
    <source>
        <dbReference type="ARBA" id="ARBA00023136"/>
    </source>
</evidence>
<proteinExistence type="inferred from homology"/>
<dbReference type="GO" id="GO:0000977">
    <property type="term" value="F:RNA polymerase II transcription regulatory region sequence-specific DNA binding"/>
    <property type="evidence" value="ECO:0007669"/>
    <property type="project" value="TreeGrafter"/>
</dbReference>
<evidence type="ECO:0000256" key="1">
    <source>
        <dbReference type="ARBA" id="ARBA00004409"/>
    </source>
</evidence>
<feature type="domain" description="CASP C-terminal" evidence="12">
    <location>
        <begin position="367"/>
        <end position="572"/>
    </location>
</feature>
<dbReference type="Ensembl" id="ENSCMIT00000028144.1">
    <property type="protein sequence ID" value="ENSCMIP00000027703.1"/>
    <property type="gene ID" value="ENSCMIG00000011685.1"/>
</dbReference>
<dbReference type="Pfam" id="PF25398">
    <property type="entry name" value="CUX1_N"/>
    <property type="match status" value="1"/>
</dbReference>
<dbReference type="AlphaFoldDB" id="A0A4W3IME3"/>
<dbReference type="PANTHER" id="PTHR14043">
    <property type="entry name" value="CCAAT DISPLACEMENT PROTEIN-RELATED"/>
    <property type="match status" value="1"/>
</dbReference>
<evidence type="ECO:0000256" key="3">
    <source>
        <dbReference type="ARBA" id="ARBA00018691"/>
    </source>
</evidence>
<evidence type="ECO:0000256" key="4">
    <source>
        <dbReference type="ARBA" id="ARBA00022448"/>
    </source>
</evidence>
<evidence type="ECO:0000259" key="13">
    <source>
        <dbReference type="Pfam" id="PF25398"/>
    </source>
</evidence>
<keyword evidence="15" id="KW-1185">Reference proteome</keyword>
<comment type="subcellular location">
    <subcellularLocation>
        <location evidence="1">Golgi apparatus membrane</location>
        <topology evidence="1">Single-pass type IV membrane protein</topology>
    </subcellularLocation>
</comment>
<evidence type="ECO:0000256" key="11">
    <source>
        <dbReference type="SAM" id="Phobius"/>
    </source>
</evidence>
<feature type="transmembrane region" description="Helical" evidence="11">
    <location>
        <begin position="551"/>
        <end position="569"/>
    </location>
</feature>
<feature type="coiled-coil region" evidence="10">
    <location>
        <begin position="439"/>
        <end position="487"/>
    </location>
</feature>
<reference evidence="15" key="1">
    <citation type="journal article" date="2006" name="Science">
        <title>Ancient noncoding elements conserved in the human genome.</title>
        <authorList>
            <person name="Venkatesh B."/>
            <person name="Kirkness E.F."/>
            <person name="Loh Y.H."/>
            <person name="Halpern A.L."/>
            <person name="Lee A.P."/>
            <person name="Johnson J."/>
            <person name="Dandona N."/>
            <person name="Viswanathan L.D."/>
            <person name="Tay A."/>
            <person name="Venter J.C."/>
            <person name="Strausberg R.L."/>
            <person name="Brenner S."/>
        </authorList>
    </citation>
    <scope>NUCLEOTIDE SEQUENCE [LARGE SCALE GENOMIC DNA]</scope>
</reference>
<dbReference type="PANTHER" id="PTHR14043:SF15">
    <property type="entry name" value="PROTEIN CASP"/>
    <property type="match status" value="1"/>
</dbReference>
<keyword evidence="7" id="KW-0333">Golgi apparatus</keyword>
<dbReference type="InterPro" id="IPR012955">
    <property type="entry name" value="CASP_C"/>
</dbReference>
<keyword evidence="9 11" id="KW-0472">Membrane</keyword>
<keyword evidence="5 11" id="KW-0812">Transmembrane</keyword>
<reference evidence="15" key="3">
    <citation type="journal article" date="2014" name="Nature">
        <title>Elephant shark genome provides unique insights into gnathostome evolution.</title>
        <authorList>
            <consortium name="International Elephant Shark Genome Sequencing Consortium"/>
            <person name="Venkatesh B."/>
            <person name="Lee A.P."/>
            <person name="Ravi V."/>
            <person name="Maurya A.K."/>
            <person name="Lian M.M."/>
            <person name="Swann J.B."/>
            <person name="Ohta Y."/>
            <person name="Flajnik M.F."/>
            <person name="Sutoh Y."/>
            <person name="Kasahara M."/>
            <person name="Hoon S."/>
            <person name="Gangu V."/>
            <person name="Roy S.W."/>
            <person name="Irimia M."/>
            <person name="Korzh V."/>
            <person name="Kondrychyn I."/>
            <person name="Lim Z.W."/>
            <person name="Tay B.H."/>
            <person name="Tohari S."/>
            <person name="Kong K.W."/>
            <person name="Ho S."/>
            <person name="Lorente-Galdos B."/>
            <person name="Quilez J."/>
            <person name="Marques-Bonet T."/>
            <person name="Raney B.J."/>
            <person name="Ingham P.W."/>
            <person name="Tay A."/>
            <person name="Hillier L.W."/>
            <person name="Minx P."/>
            <person name="Boehm T."/>
            <person name="Wilson R.K."/>
            <person name="Brenner S."/>
            <person name="Warren W.C."/>
        </authorList>
    </citation>
    <scope>NUCLEOTIDE SEQUENCE [LARGE SCALE GENOMIC DNA]</scope>
</reference>
<sequence>MFQIYPHFGANISAPFYWPSSQAQLSRELDATATVLANRQDESEQSRKRLIEESREFKKNTPEDFRKLVAPLLKSFQAEIDALSKRSKEAEAAFLNVYKRLIDVPDPVAALDVGQQLQLKVQRMHDIETENQKLRETLEEYNKEFAEVKNQEVTIKALKEKIKEYEQTLSTLESTQTELFDLKTKYDEESTAKADEIEIIMTDVERANQRAEVSQREAEALREQLSSANKSLQLATQIQKAPDVEQAIEVLTRSSLEVELAAKDREIVQLVEDVQRLQANLTKLRESSAGQVSQLEQQLSVKNSTLKQLEEKLKGQSDYEEVKKELRWDTSKTLEVLLLEKNRSLQSENATLRITNSDLSARWAEMQIQFAEAVGTNMEQKTLISRLEQDLSTIQAMASLQRPDAEVFKIPRARVEAGCGATLHLGGTELAHGQVDSLLSIISSQRERFRARNQELEAESRRVQHTVQALQQELDSLRADNVTLYEKIKFLQSFAGRGGSSNATEQRYSSQYEERLDPFTSFSRKVQQQQQTTFCSAFLGRIILSNKMARTIAFFYTVLLHCLVFLVLYRVAWSESVGRDCTAYCAKKYADHLHEFHEDGGAKDMWQ</sequence>
<reference evidence="15" key="2">
    <citation type="journal article" date="2007" name="PLoS Biol.">
        <title>Survey sequencing and comparative analysis of the elephant shark (Callorhinchus milii) genome.</title>
        <authorList>
            <person name="Venkatesh B."/>
            <person name="Kirkness E.F."/>
            <person name="Loh Y.H."/>
            <person name="Halpern A.L."/>
            <person name="Lee A.P."/>
            <person name="Johnson J."/>
            <person name="Dandona N."/>
            <person name="Viswanathan L.D."/>
            <person name="Tay A."/>
            <person name="Venter J.C."/>
            <person name="Strausberg R.L."/>
            <person name="Brenner S."/>
        </authorList>
    </citation>
    <scope>NUCLEOTIDE SEQUENCE [LARGE SCALE GENOMIC DNA]</scope>
</reference>
<name>A0A4W3IME3_CALMI</name>
<organism evidence="14 15">
    <name type="scientific">Callorhinchus milii</name>
    <name type="common">Ghost shark</name>
    <dbReference type="NCBI Taxonomy" id="7868"/>
    <lineage>
        <taxon>Eukaryota</taxon>
        <taxon>Metazoa</taxon>
        <taxon>Chordata</taxon>
        <taxon>Craniata</taxon>
        <taxon>Vertebrata</taxon>
        <taxon>Chondrichthyes</taxon>
        <taxon>Holocephali</taxon>
        <taxon>Chimaeriformes</taxon>
        <taxon>Callorhinchidae</taxon>
        <taxon>Callorhinchus</taxon>
    </lineage>
</organism>
<reference evidence="14" key="5">
    <citation type="submission" date="2025-09" db="UniProtKB">
        <authorList>
            <consortium name="Ensembl"/>
        </authorList>
    </citation>
    <scope>IDENTIFICATION</scope>
</reference>
<evidence type="ECO:0000256" key="7">
    <source>
        <dbReference type="ARBA" id="ARBA00023034"/>
    </source>
</evidence>
<dbReference type="GO" id="GO:0005634">
    <property type="term" value="C:nucleus"/>
    <property type="evidence" value="ECO:0007669"/>
    <property type="project" value="TreeGrafter"/>
</dbReference>
<dbReference type="GO" id="GO:0000981">
    <property type="term" value="F:DNA-binding transcription factor activity, RNA polymerase II-specific"/>
    <property type="evidence" value="ECO:0007669"/>
    <property type="project" value="TreeGrafter"/>
</dbReference>
<evidence type="ECO:0000259" key="12">
    <source>
        <dbReference type="Pfam" id="PF08172"/>
    </source>
</evidence>
<evidence type="ECO:0000256" key="8">
    <source>
        <dbReference type="ARBA" id="ARBA00023054"/>
    </source>
</evidence>
<protein>
    <recommendedName>
        <fullName evidence="3">Protein CASP</fullName>
    </recommendedName>
</protein>
<evidence type="ECO:0000256" key="6">
    <source>
        <dbReference type="ARBA" id="ARBA00022989"/>
    </source>
</evidence>
<evidence type="ECO:0000313" key="15">
    <source>
        <dbReference type="Proteomes" id="UP000314986"/>
    </source>
</evidence>
<reference evidence="14" key="4">
    <citation type="submission" date="2025-08" db="UniProtKB">
        <authorList>
            <consortium name="Ensembl"/>
        </authorList>
    </citation>
    <scope>IDENTIFICATION</scope>
</reference>
<comment type="similarity">
    <text evidence="2">Belongs to the CASP family.</text>
</comment>
<dbReference type="InterPro" id="IPR057476">
    <property type="entry name" value="Cux_N"/>
</dbReference>
<feature type="coiled-coil region" evidence="10">
    <location>
        <begin position="117"/>
        <end position="178"/>
    </location>
</feature>
<dbReference type="GeneTree" id="ENSGT00940000163742"/>
<evidence type="ECO:0000256" key="2">
    <source>
        <dbReference type="ARBA" id="ARBA00006415"/>
    </source>
</evidence>